<feature type="domain" description="Helicase C-terminal" evidence="10">
    <location>
        <begin position="232"/>
        <end position="377"/>
    </location>
</feature>
<dbReference type="InterPro" id="IPR044742">
    <property type="entry name" value="DEAD/DEAH_RhlB"/>
</dbReference>
<keyword evidence="3 7" id="KW-0347">Helicase</keyword>
<accession>M1PTJ3</accession>
<dbReference type="InterPro" id="IPR001650">
    <property type="entry name" value="Helicase_C-like"/>
</dbReference>
<feature type="region of interest" description="Disordered" evidence="8">
    <location>
        <begin position="545"/>
        <end position="571"/>
    </location>
</feature>
<dbReference type="STRING" id="1167006.UWK_03137"/>
<keyword evidence="13" id="KW-1185">Reference proteome</keyword>
<dbReference type="InterPro" id="IPR027417">
    <property type="entry name" value="P-loop_NTPase"/>
</dbReference>
<dbReference type="AlphaFoldDB" id="M1PTJ3"/>
<evidence type="ECO:0000256" key="6">
    <source>
        <dbReference type="PROSITE-ProRule" id="PRU00552"/>
    </source>
</evidence>
<dbReference type="GO" id="GO:0005524">
    <property type="term" value="F:ATP binding"/>
    <property type="evidence" value="ECO:0007669"/>
    <property type="project" value="UniProtKB-KW"/>
</dbReference>
<comment type="similarity">
    <text evidence="5 7">Belongs to the DEAD box helicase family.</text>
</comment>
<evidence type="ECO:0000256" key="7">
    <source>
        <dbReference type="RuleBase" id="RU000492"/>
    </source>
</evidence>
<evidence type="ECO:0000256" key="3">
    <source>
        <dbReference type="ARBA" id="ARBA00022806"/>
    </source>
</evidence>
<dbReference type="PROSITE" id="PS51195">
    <property type="entry name" value="Q_MOTIF"/>
    <property type="match status" value="1"/>
</dbReference>
<dbReference type="EMBL" id="CP003985">
    <property type="protein sequence ID" value="AGF79666.1"/>
    <property type="molecule type" value="Genomic_DNA"/>
</dbReference>
<dbReference type="PANTHER" id="PTHR47959:SF13">
    <property type="entry name" value="ATP-DEPENDENT RNA HELICASE RHLE"/>
    <property type="match status" value="1"/>
</dbReference>
<evidence type="ECO:0000313" key="13">
    <source>
        <dbReference type="Proteomes" id="UP000011721"/>
    </source>
</evidence>
<dbReference type="eggNOG" id="COG0513">
    <property type="taxonomic scope" value="Bacteria"/>
</dbReference>
<keyword evidence="4 7" id="KW-0067">ATP-binding</keyword>
<dbReference type="InterPro" id="IPR014014">
    <property type="entry name" value="RNA_helicase_DEAD_Q_motif"/>
</dbReference>
<dbReference type="Gene3D" id="3.40.50.300">
    <property type="entry name" value="P-loop containing nucleotide triphosphate hydrolases"/>
    <property type="match status" value="2"/>
</dbReference>
<dbReference type="HOGENOM" id="CLU_003041_21_0_7"/>
<feature type="domain" description="DEAD-box RNA helicase Q" evidence="11">
    <location>
        <begin position="2"/>
        <end position="30"/>
    </location>
</feature>
<dbReference type="PROSITE" id="PS51192">
    <property type="entry name" value="HELICASE_ATP_BIND_1"/>
    <property type="match status" value="1"/>
</dbReference>
<dbReference type="Proteomes" id="UP000011721">
    <property type="component" value="Chromosome"/>
</dbReference>
<dbReference type="InterPro" id="IPR050079">
    <property type="entry name" value="DEAD_box_RNA_helicase"/>
</dbReference>
<evidence type="ECO:0000256" key="8">
    <source>
        <dbReference type="SAM" id="MobiDB-lite"/>
    </source>
</evidence>
<dbReference type="Gene3D" id="3.30.70.330">
    <property type="match status" value="1"/>
</dbReference>
<dbReference type="PANTHER" id="PTHR47959">
    <property type="entry name" value="ATP-DEPENDENT RNA HELICASE RHLE-RELATED"/>
    <property type="match status" value="1"/>
</dbReference>
<dbReference type="GO" id="GO:0016787">
    <property type="term" value="F:hydrolase activity"/>
    <property type="evidence" value="ECO:0007669"/>
    <property type="project" value="UniProtKB-KW"/>
</dbReference>
<feature type="compositionally biased region" description="Basic residues" evidence="8">
    <location>
        <begin position="554"/>
        <end position="571"/>
    </location>
</feature>
<dbReference type="SUPFAM" id="SSF52540">
    <property type="entry name" value="P-loop containing nucleoside triphosphate hydrolases"/>
    <property type="match status" value="1"/>
</dbReference>
<dbReference type="InterPro" id="IPR000629">
    <property type="entry name" value="RNA-helicase_DEAD-box_CS"/>
</dbReference>
<protein>
    <submittedName>
        <fullName evidence="12">DNA/RNA helicase, superfamily II</fullName>
    </submittedName>
</protein>
<dbReference type="CDD" id="cd18787">
    <property type="entry name" value="SF2_C_DEAD"/>
    <property type="match status" value="1"/>
</dbReference>
<reference evidence="13" key="1">
    <citation type="journal article" date="2013" name="Stand. Genomic Sci.">
        <title>Complete genome sequence of Desulfocapsa sulfexigens, a marine deltaproteobacterium specialized in disproportionating inorganic sulfur compounds.</title>
        <authorList>
            <person name="Finster K.W."/>
            <person name="Kjeldsen K.U."/>
            <person name="Kube M."/>
            <person name="Reinhardt R."/>
            <person name="Mussmann M."/>
            <person name="Amann R."/>
            <person name="Schreiber L."/>
        </authorList>
    </citation>
    <scope>NUCLEOTIDE SEQUENCE [LARGE SCALE GENOMIC DNA]</scope>
    <source>
        <strain evidence="13">DSM 10523 / SB164P1</strain>
    </source>
</reference>
<dbReference type="Pfam" id="PF00270">
    <property type="entry name" value="DEAD"/>
    <property type="match status" value="1"/>
</dbReference>
<dbReference type="GO" id="GO:0003676">
    <property type="term" value="F:nucleic acid binding"/>
    <property type="evidence" value="ECO:0007669"/>
    <property type="project" value="InterPro"/>
</dbReference>
<proteinExistence type="inferred from homology"/>
<dbReference type="KEGG" id="dsf:UWK_03137"/>
<evidence type="ECO:0000259" key="10">
    <source>
        <dbReference type="PROSITE" id="PS51194"/>
    </source>
</evidence>
<evidence type="ECO:0000259" key="11">
    <source>
        <dbReference type="PROSITE" id="PS51195"/>
    </source>
</evidence>
<dbReference type="InterPro" id="IPR014001">
    <property type="entry name" value="Helicase_ATP-bd"/>
</dbReference>
<evidence type="ECO:0000256" key="1">
    <source>
        <dbReference type="ARBA" id="ARBA00022741"/>
    </source>
</evidence>
<dbReference type="GO" id="GO:0005829">
    <property type="term" value="C:cytosol"/>
    <property type="evidence" value="ECO:0007669"/>
    <property type="project" value="TreeGrafter"/>
</dbReference>
<dbReference type="Pfam" id="PF00271">
    <property type="entry name" value="Helicase_C"/>
    <property type="match status" value="1"/>
</dbReference>
<dbReference type="RefSeq" id="WP_015405350.1">
    <property type="nucleotide sequence ID" value="NC_020304.1"/>
</dbReference>
<dbReference type="OrthoDB" id="9805696at2"/>
<dbReference type="Pfam" id="PF03880">
    <property type="entry name" value="DbpA"/>
    <property type="match status" value="1"/>
</dbReference>
<dbReference type="GO" id="GO:0003724">
    <property type="term" value="F:RNA helicase activity"/>
    <property type="evidence" value="ECO:0007669"/>
    <property type="project" value="InterPro"/>
</dbReference>
<evidence type="ECO:0000256" key="2">
    <source>
        <dbReference type="ARBA" id="ARBA00022801"/>
    </source>
</evidence>
<dbReference type="CDD" id="cd00268">
    <property type="entry name" value="DEADc"/>
    <property type="match status" value="1"/>
</dbReference>
<feature type="short sequence motif" description="Q motif" evidence="6">
    <location>
        <begin position="2"/>
        <end position="30"/>
    </location>
</feature>
<evidence type="ECO:0000313" key="12">
    <source>
        <dbReference type="EMBL" id="AGF79666.1"/>
    </source>
</evidence>
<name>M1PTJ3_DESSD</name>
<dbReference type="PATRIC" id="fig|1167006.5.peg.3383"/>
<organism evidence="12 13">
    <name type="scientific">Desulfocapsa sulfexigens (strain DSM 10523 / SB164P1)</name>
    <dbReference type="NCBI Taxonomy" id="1167006"/>
    <lineage>
        <taxon>Bacteria</taxon>
        <taxon>Pseudomonadati</taxon>
        <taxon>Thermodesulfobacteriota</taxon>
        <taxon>Desulfobulbia</taxon>
        <taxon>Desulfobulbales</taxon>
        <taxon>Desulfocapsaceae</taxon>
        <taxon>Desulfocapsa</taxon>
    </lineage>
</organism>
<dbReference type="SMART" id="SM00490">
    <property type="entry name" value="HELICc"/>
    <property type="match status" value="1"/>
</dbReference>
<evidence type="ECO:0000256" key="4">
    <source>
        <dbReference type="ARBA" id="ARBA00022840"/>
    </source>
</evidence>
<feature type="domain" description="Helicase ATP-binding" evidence="9">
    <location>
        <begin position="34"/>
        <end position="205"/>
    </location>
</feature>
<dbReference type="PROSITE" id="PS00039">
    <property type="entry name" value="DEAD_ATP_HELICASE"/>
    <property type="match status" value="1"/>
</dbReference>
<dbReference type="InterPro" id="IPR005580">
    <property type="entry name" value="DbpA/CsdA_RNA-bd_dom"/>
</dbReference>
<evidence type="ECO:0000256" key="5">
    <source>
        <dbReference type="ARBA" id="ARBA00038437"/>
    </source>
</evidence>
<dbReference type="InterPro" id="IPR011545">
    <property type="entry name" value="DEAD/DEAH_box_helicase_dom"/>
</dbReference>
<sequence length="571" mass="64270">MKTFKELGIDENILKGLEALGFETPTAVQEQVIPLMIEKQVDLVSLAQTGTGKTAAFGIPLIQWTNPSKRHTQSLVLCPTRELCIQVAKDLESFSKFVPKINILAVYGGARIDQQINSLQKGVQIIIATPGRLKDLLNRKAVNLSKINYVVFDEADEMLQMGFQDELTAILAHTPKEKNTLLFSATMPQEVARISQKYMSNPIELTIGTKNAGAENVRHEFYLVHPKNRYLALKRIVDNSPDIYSIVFCRTRKETNDIAHKLIQDGYNADALHGDLSQAQRDQVMGRFRCRNIQILVATDVAARGLDVNDLTHVVNYNLPDETSGYTHRSGRTGRAGRKGISIAIIASNEQYRLRLIENKIQKKFIQCRIPTGEEICRKQLINQIDTVMDVKVNHDQIAPLYEEIAEKLAHLDREALIKQFVSLEFNRFLEYYKNATDLNISSTQKDGRGRTERAPGELQKDLLHPKNKFTTFSINVGRRQGIMPQGVIGKINAIQDVGRIKIGKIEILRNSATIEADSRYTAQILAAFQRSEINGKTISIEITKSKGPSKAYAGKRKGNFHRRERKPQAA</sequence>
<keyword evidence="1 7" id="KW-0547">Nucleotide-binding</keyword>
<keyword evidence="2 7" id="KW-0378">Hydrolase</keyword>
<dbReference type="InterPro" id="IPR012677">
    <property type="entry name" value="Nucleotide-bd_a/b_plait_sf"/>
</dbReference>
<dbReference type="PROSITE" id="PS51194">
    <property type="entry name" value="HELICASE_CTER"/>
    <property type="match status" value="1"/>
</dbReference>
<evidence type="ECO:0000259" key="9">
    <source>
        <dbReference type="PROSITE" id="PS51192"/>
    </source>
</evidence>
<dbReference type="SMART" id="SM00487">
    <property type="entry name" value="DEXDc"/>
    <property type="match status" value="1"/>
</dbReference>
<gene>
    <name evidence="12" type="ordered locus">UWK_03137</name>
</gene>
<dbReference type="CDD" id="cd12252">
    <property type="entry name" value="RRM_DbpA"/>
    <property type="match status" value="1"/>
</dbReference>